<dbReference type="EMBL" id="CP182909">
    <property type="protein sequence ID" value="XPM65328.1"/>
    <property type="molecule type" value="Genomic_DNA"/>
</dbReference>
<proteinExistence type="predicted"/>
<dbReference type="Proteomes" id="UP000095472">
    <property type="component" value="Chromosome"/>
</dbReference>
<protein>
    <submittedName>
        <fullName evidence="1">GAF domain-containing protein</fullName>
    </submittedName>
</protein>
<accession>A0ACD5GWZ1</accession>
<sequence length="156" mass="18080">MKFYQRTLLGVFAVTLSALIVYDFLIPLFDPGQVEPFPQGIALILLALLVLSIVLIADSIRDRQQAQGVLQQQVEQRRLVMQITQRIRQSLHLQDILQTTVEEVRQLLKCDRVIVFQFSPDWQGTVVVESVGSEWMYHFIDGNLRSLLWRKLCRTL</sequence>
<evidence type="ECO:0000313" key="2">
    <source>
        <dbReference type="Proteomes" id="UP000095472"/>
    </source>
</evidence>
<organism evidence="1 2">
    <name type="scientific">Desertifilum tharense IPPAS B-1220</name>
    <dbReference type="NCBI Taxonomy" id="1781255"/>
    <lineage>
        <taxon>Bacteria</taxon>
        <taxon>Bacillati</taxon>
        <taxon>Cyanobacteriota</taxon>
        <taxon>Cyanophyceae</taxon>
        <taxon>Desertifilales</taxon>
        <taxon>Desertifilaceae</taxon>
        <taxon>Desertifilum</taxon>
    </lineage>
</organism>
<name>A0ACD5GWZ1_9CYAN</name>
<keyword evidence="2" id="KW-1185">Reference proteome</keyword>
<reference evidence="1 2" key="1">
    <citation type="journal article" date="2016" name="Genome Announc.">
        <title>Draft Genome Sequence of the Thermotolerant Cyanobacterium Desertifilum sp. IPPAS B-1220.</title>
        <authorList>
            <person name="Mironov K.S."/>
            <person name="Sinetova M.A."/>
            <person name="Bolatkhan K."/>
            <person name="Zayadan B.K."/>
            <person name="Ustinova V.V."/>
            <person name="Kupriyanova E.V."/>
            <person name="Skrypnik A.N."/>
            <person name="Gogoleva N.E."/>
            <person name="Gogolev Y.V."/>
            <person name="Los D.A."/>
        </authorList>
    </citation>
    <scope>NUCLEOTIDE SEQUENCE [LARGE SCALE GENOMIC DNA]</scope>
    <source>
        <strain evidence="1 2">IPPAS B-1220</strain>
    </source>
</reference>
<evidence type="ECO:0000313" key="1">
    <source>
        <dbReference type="EMBL" id="XPM65328.1"/>
    </source>
</evidence>
<gene>
    <name evidence="1" type="ORF">BH720_006210</name>
</gene>